<evidence type="ECO:0000313" key="6">
    <source>
        <dbReference type="Proteomes" id="UP001499987"/>
    </source>
</evidence>
<organism evidence="5 6">
    <name type="scientific">Kitasatospora arboriphila</name>
    <dbReference type="NCBI Taxonomy" id="258052"/>
    <lineage>
        <taxon>Bacteria</taxon>
        <taxon>Bacillati</taxon>
        <taxon>Actinomycetota</taxon>
        <taxon>Actinomycetes</taxon>
        <taxon>Kitasatosporales</taxon>
        <taxon>Streptomycetaceae</taxon>
        <taxon>Kitasatospora</taxon>
    </lineage>
</organism>
<gene>
    <name evidence="5" type="ORF">GCM10009663_11980</name>
</gene>
<dbReference type="RefSeq" id="WP_344622426.1">
    <property type="nucleotide sequence ID" value="NZ_BAAALD010000007.1"/>
</dbReference>
<dbReference type="PRINTS" id="PR00080">
    <property type="entry name" value="SDRFAMILY"/>
</dbReference>
<feature type="domain" description="Ketoreductase" evidence="4">
    <location>
        <begin position="27"/>
        <end position="206"/>
    </location>
</feature>
<keyword evidence="6" id="KW-1185">Reference proteome</keyword>
<dbReference type="SUPFAM" id="SSF51735">
    <property type="entry name" value="NAD(P)-binding Rossmann-fold domains"/>
    <property type="match status" value="1"/>
</dbReference>
<comment type="similarity">
    <text evidence="1 3">Belongs to the short-chain dehydrogenases/reductases (SDR) family.</text>
</comment>
<sequence>MSIDDSTETFSAPAASADGRAARPVRPVALITGASSGIGAATADRLHAMGWSLLLSGTDAGRLHAVAARTGGRVLAEDLNAAEGPGRLAERALATAGRVDALVASAGIGWRGPFSAMPPEVLAEMVTVDLAAPLQLSRALLPGMLERGRGRIVLLGSMAGQVGVGGEAAYAAVKGGLSLFAESLWYELRGTGVGVRIILPGAVDTPFFARRGTPFHRTRPRPLPPESIADSIARTITGNRSRVFAPHWLALPARLHGAAPGVFRRLADRFA</sequence>
<dbReference type="InterPro" id="IPR002347">
    <property type="entry name" value="SDR_fam"/>
</dbReference>
<accession>A0ABN1TBM3</accession>
<evidence type="ECO:0000313" key="5">
    <source>
        <dbReference type="EMBL" id="GAA1073496.1"/>
    </source>
</evidence>
<dbReference type="CDD" id="cd05233">
    <property type="entry name" value="SDR_c"/>
    <property type="match status" value="1"/>
</dbReference>
<keyword evidence="2" id="KW-0560">Oxidoreductase</keyword>
<dbReference type="PANTHER" id="PTHR44196">
    <property type="entry name" value="DEHYDROGENASE/REDUCTASE SDR FAMILY MEMBER 7B"/>
    <property type="match status" value="1"/>
</dbReference>
<dbReference type="Gene3D" id="3.40.50.720">
    <property type="entry name" value="NAD(P)-binding Rossmann-like Domain"/>
    <property type="match status" value="1"/>
</dbReference>
<comment type="caution">
    <text evidence="5">The sequence shown here is derived from an EMBL/GenBank/DDBJ whole genome shotgun (WGS) entry which is preliminary data.</text>
</comment>
<reference evidence="5 6" key="1">
    <citation type="journal article" date="2019" name="Int. J. Syst. Evol. Microbiol.">
        <title>The Global Catalogue of Microorganisms (GCM) 10K type strain sequencing project: providing services to taxonomists for standard genome sequencing and annotation.</title>
        <authorList>
            <consortium name="The Broad Institute Genomics Platform"/>
            <consortium name="The Broad Institute Genome Sequencing Center for Infectious Disease"/>
            <person name="Wu L."/>
            <person name="Ma J."/>
        </authorList>
    </citation>
    <scope>NUCLEOTIDE SEQUENCE [LARGE SCALE GENOMIC DNA]</scope>
    <source>
        <strain evidence="5 6">JCM 13002</strain>
    </source>
</reference>
<dbReference type="Proteomes" id="UP001499987">
    <property type="component" value="Unassembled WGS sequence"/>
</dbReference>
<dbReference type="PANTHER" id="PTHR44196:SF1">
    <property type="entry name" value="DEHYDROGENASE_REDUCTASE SDR FAMILY MEMBER 7B"/>
    <property type="match status" value="1"/>
</dbReference>
<dbReference type="SMART" id="SM00822">
    <property type="entry name" value="PKS_KR"/>
    <property type="match status" value="1"/>
</dbReference>
<protein>
    <submittedName>
        <fullName evidence="5">SDR family NAD(P)-dependent oxidoreductase</fullName>
    </submittedName>
</protein>
<dbReference type="InterPro" id="IPR036291">
    <property type="entry name" value="NAD(P)-bd_dom_sf"/>
</dbReference>
<evidence type="ECO:0000256" key="2">
    <source>
        <dbReference type="ARBA" id="ARBA00023002"/>
    </source>
</evidence>
<dbReference type="PRINTS" id="PR00081">
    <property type="entry name" value="GDHRDH"/>
</dbReference>
<evidence type="ECO:0000256" key="3">
    <source>
        <dbReference type="RuleBase" id="RU000363"/>
    </source>
</evidence>
<evidence type="ECO:0000259" key="4">
    <source>
        <dbReference type="SMART" id="SM00822"/>
    </source>
</evidence>
<name>A0ABN1TBM3_9ACTN</name>
<evidence type="ECO:0000256" key="1">
    <source>
        <dbReference type="ARBA" id="ARBA00006484"/>
    </source>
</evidence>
<dbReference type="Pfam" id="PF00106">
    <property type="entry name" value="adh_short"/>
    <property type="match status" value="1"/>
</dbReference>
<dbReference type="EMBL" id="BAAALD010000007">
    <property type="protein sequence ID" value="GAA1073496.1"/>
    <property type="molecule type" value="Genomic_DNA"/>
</dbReference>
<proteinExistence type="inferred from homology"/>
<dbReference type="InterPro" id="IPR057326">
    <property type="entry name" value="KR_dom"/>
</dbReference>